<reference evidence="2 3" key="1">
    <citation type="submission" date="2020-10" db="EMBL/GenBank/DDBJ databases">
        <title>Wide distribution of Phycisphaera-like planctomycetes from WD2101 soil group in peatlands and genome analysis of the first cultivated representative.</title>
        <authorList>
            <person name="Dedysh S.N."/>
            <person name="Beletsky A.V."/>
            <person name="Ivanova A."/>
            <person name="Kulichevskaya I.S."/>
            <person name="Suzina N.E."/>
            <person name="Philippov D.A."/>
            <person name="Rakitin A.L."/>
            <person name="Mardanov A.V."/>
            <person name="Ravin N.V."/>
        </authorList>
    </citation>
    <scope>NUCLEOTIDE SEQUENCE [LARGE SCALE GENOMIC DNA]</scope>
    <source>
        <strain evidence="2 3">M1803</strain>
    </source>
</reference>
<dbReference type="InterPro" id="IPR041705">
    <property type="entry name" value="PIN_Sll0205"/>
</dbReference>
<dbReference type="KEGG" id="hbs:IPV69_26630"/>
<dbReference type="Proteomes" id="UP000593765">
    <property type="component" value="Chromosome"/>
</dbReference>
<evidence type="ECO:0000259" key="1">
    <source>
        <dbReference type="Pfam" id="PF01850"/>
    </source>
</evidence>
<dbReference type="EMBL" id="CP063458">
    <property type="protein sequence ID" value="QOV89719.1"/>
    <property type="molecule type" value="Genomic_DNA"/>
</dbReference>
<dbReference type="Pfam" id="PF01850">
    <property type="entry name" value="PIN"/>
    <property type="match status" value="1"/>
</dbReference>
<dbReference type="PANTHER" id="PTHR36173">
    <property type="entry name" value="RIBONUCLEASE VAPC16-RELATED"/>
    <property type="match status" value="1"/>
</dbReference>
<name>A0A7M2WWF1_9BACT</name>
<evidence type="ECO:0000313" key="2">
    <source>
        <dbReference type="EMBL" id="QOV89719.1"/>
    </source>
</evidence>
<dbReference type="SUPFAM" id="SSF88723">
    <property type="entry name" value="PIN domain-like"/>
    <property type="match status" value="1"/>
</dbReference>
<sequence>MIVIDTPVWIWWVDDHPKLNRSVRDRIDRERDVRVCAVSLLEIATAVSLNRLILRPSVRAWLEVAQTAEQIRIEPLTDALCLESVSLPGDFHRDPADRLIVALARLLETELVTADEKIIAYSGVRTIPAS</sequence>
<organism evidence="2 3">
    <name type="scientific">Humisphaera borealis</name>
    <dbReference type="NCBI Taxonomy" id="2807512"/>
    <lineage>
        <taxon>Bacteria</taxon>
        <taxon>Pseudomonadati</taxon>
        <taxon>Planctomycetota</taxon>
        <taxon>Phycisphaerae</taxon>
        <taxon>Tepidisphaerales</taxon>
        <taxon>Tepidisphaeraceae</taxon>
        <taxon>Humisphaera</taxon>
    </lineage>
</organism>
<dbReference type="Gene3D" id="3.40.50.1010">
    <property type="entry name" value="5'-nuclease"/>
    <property type="match status" value="1"/>
</dbReference>
<proteinExistence type="predicted"/>
<feature type="domain" description="PIN" evidence="1">
    <location>
        <begin position="2"/>
        <end position="121"/>
    </location>
</feature>
<dbReference type="InterPro" id="IPR052919">
    <property type="entry name" value="TA_system_RNase"/>
</dbReference>
<dbReference type="CDD" id="cd09872">
    <property type="entry name" value="PIN_Sll0205-like"/>
    <property type="match status" value="1"/>
</dbReference>
<evidence type="ECO:0000313" key="3">
    <source>
        <dbReference type="Proteomes" id="UP000593765"/>
    </source>
</evidence>
<dbReference type="InterPro" id="IPR029060">
    <property type="entry name" value="PIN-like_dom_sf"/>
</dbReference>
<dbReference type="RefSeq" id="WP_206292774.1">
    <property type="nucleotide sequence ID" value="NZ_CP063458.1"/>
</dbReference>
<keyword evidence="3" id="KW-1185">Reference proteome</keyword>
<gene>
    <name evidence="2" type="ORF">IPV69_26630</name>
</gene>
<dbReference type="PANTHER" id="PTHR36173:SF1">
    <property type="entry name" value="RIBONUCLEASE VAPC22"/>
    <property type="match status" value="1"/>
</dbReference>
<dbReference type="AlphaFoldDB" id="A0A7M2WWF1"/>
<accession>A0A7M2WWF1</accession>
<protein>
    <submittedName>
        <fullName evidence="2">Type II toxin-antitoxin system VapC family toxin</fullName>
    </submittedName>
</protein>
<dbReference type="InterPro" id="IPR002716">
    <property type="entry name" value="PIN_dom"/>
</dbReference>